<dbReference type="PROSITE" id="PS50891">
    <property type="entry name" value="LOB"/>
    <property type="match status" value="1"/>
</dbReference>
<dbReference type="PANTHER" id="PTHR31301:SF21">
    <property type="entry name" value="LOB DOMAIN-CONTAINING PROTEIN 27-RELATED"/>
    <property type="match status" value="1"/>
</dbReference>
<dbReference type="InterPro" id="IPR004883">
    <property type="entry name" value="LOB"/>
</dbReference>
<protein>
    <recommendedName>
        <fullName evidence="3">LOB domain-containing protein</fullName>
    </recommendedName>
</protein>
<keyword evidence="5" id="KW-1185">Reference proteome</keyword>
<accession>A0ABD1ZS20</accession>
<evidence type="ECO:0000313" key="5">
    <source>
        <dbReference type="Proteomes" id="UP001605036"/>
    </source>
</evidence>
<name>A0ABD1ZS20_9MARC</name>
<dbReference type="Proteomes" id="UP001605036">
    <property type="component" value="Unassembled WGS sequence"/>
</dbReference>
<comment type="similarity">
    <text evidence="1">Belongs to the LOB domain-containing protein family.</text>
</comment>
<dbReference type="PANTHER" id="PTHR31301">
    <property type="entry name" value="LOB DOMAIN-CONTAINING PROTEIN 4-RELATED"/>
    <property type="match status" value="1"/>
</dbReference>
<organism evidence="4 5">
    <name type="scientific">Riccia fluitans</name>
    <dbReference type="NCBI Taxonomy" id="41844"/>
    <lineage>
        <taxon>Eukaryota</taxon>
        <taxon>Viridiplantae</taxon>
        <taxon>Streptophyta</taxon>
        <taxon>Embryophyta</taxon>
        <taxon>Marchantiophyta</taxon>
        <taxon>Marchantiopsida</taxon>
        <taxon>Marchantiidae</taxon>
        <taxon>Marchantiales</taxon>
        <taxon>Ricciaceae</taxon>
        <taxon>Riccia</taxon>
    </lineage>
</organism>
<reference evidence="4 5" key="1">
    <citation type="submission" date="2024-09" db="EMBL/GenBank/DDBJ databases">
        <title>Chromosome-scale assembly of Riccia fluitans.</title>
        <authorList>
            <person name="Paukszto L."/>
            <person name="Sawicki J."/>
            <person name="Karawczyk K."/>
            <person name="Piernik-Szablinska J."/>
            <person name="Szczecinska M."/>
            <person name="Mazdziarz M."/>
        </authorList>
    </citation>
    <scope>NUCLEOTIDE SEQUENCE [LARGE SCALE GENOMIC DNA]</scope>
    <source>
        <strain evidence="4">Rf_01</strain>
        <tissue evidence="4">Aerial parts of the thallus</tissue>
    </source>
</reference>
<feature type="region of interest" description="Disordered" evidence="2">
    <location>
        <begin position="110"/>
        <end position="130"/>
    </location>
</feature>
<sequence>MEVPNIAACAACRHQRRRCSEECPLARWFPPFDPQRFWRVNKLFGLKNVLRMIEENPGNVEGLMRSLVYEAEARERDPVRGACGVVQTLEQQADQLRTELKLAKEKLKSIQSSTEGECSKLEASPSHCPR</sequence>
<feature type="domain" description="LOB" evidence="3">
    <location>
        <begin position="7"/>
        <end position="107"/>
    </location>
</feature>
<comment type="caution">
    <text evidence="4">The sequence shown here is derived from an EMBL/GenBank/DDBJ whole genome shotgun (WGS) entry which is preliminary data.</text>
</comment>
<evidence type="ECO:0000259" key="3">
    <source>
        <dbReference type="PROSITE" id="PS50891"/>
    </source>
</evidence>
<evidence type="ECO:0000313" key="4">
    <source>
        <dbReference type="EMBL" id="KAL2653541.1"/>
    </source>
</evidence>
<proteinExistence type="inferred from homology"/>
<dbReference type="Pfam" id="PF03195">
    <property type="entry name" value="LOB"/>
    <property type="match status" value="1"/>
</dbReference>
<dbReference type="EMBL" id="JBHFFA010000001">
    <property type="protein sequence ID" value="KAL2653541.1"/>
    <property type="molecule type" value="Genomic_DNA"/>
</dbReference>
<evidence type="ECO:0000256" key="1">
    <source>
        <dbReference type="ARBA" id="ARBA00005474"/>
    </source>
</evidence>
<evidence type="ECO:0000256" key="2">
    <source>
        <dbReference type="SAM" id="MobiDB-lite"/>
    </source>
</evidence>
<gene>
    <name evidence="4" type="ORF">R1flu_021669</name>
</gene>
<dbReference type="AlphaFoldDB" id="A0ABD1ZS20"/>